<dbReference type="NCBIfam" id="NF047679">
    <property type="entry name" value="LIC10906_fam"/>
    <property type="match status" value="1"/>
</dbReference>
<proteinExistence type="predicted"/>
<comment type="caution">
    <text evidence="3">The sequence shown here is derived from an EMBL/GenBank/DDBJ whole genome shotgun (WGS) entry which is preliminary data.</text>
</comment>
<keyword evidence="1" id="KW-0472">Membrane</keyword>
<feature type="domain" description="Histidine kinase N-terminal 7TM region" evidence="2">
    <location>
        <begin position="10"/>
        <end position="221"/>
    </location>
</feature>
<name>A0A8B3CPB0_9LEPT</name>
<feature type="transmembrane region" description="Helical" evidence="1">
    <location>
        <begin position="6"/>
        <end position="23"/>
    </location>
</feature>
<dbReference type="EMBL" id="QHCS01000003">
    <property type="protein sequence ID" value="RHX85416.1"/>
    <property type="molecule type" value="Genomic_DNA"/>
</dbReference>
<evidence type="ECO:0000256" key="1">
    <source>
        <dbReference type="SAM" id="Phobius"/>
    </source>
</evidence>
<evidence type="ECO:0000313" key="4">
    <source>
        <dbReference type="Proteomes" id="UP000266669"/>
    </source>
</evidence>
<feature type="transmembrane region" description="Helical" evidence="1">
    <location>
        <begin position="35"/>
        <end position="55"/>
    </location>
</feature>
<feature type="transmembrane region" description="Helical" evidence="1">
    <location>
        <begin position="136"/>
        <end position="156"/>
    </location>
</feature>
<evidence type="ECO:0000259" key="2">
    <source>
        <dbReference type="Pfam" id="PF16927"/>
    </source>
</evidence>
<sequence>MNPNLYIPAFAGLSHFFFGIYVFRLKPRQSAQTIFFVLNLLLSLWMLIQVGRGFLPIPLRNLALNLTFLPISFAPFTLYLLFKKIENKDKGIPVWTLIVNFFGSAFVLYTCLSLKMATLKDPEKFIFDLNLNYHFLVAYLCFWMLLAIGTVTRTMLVKRGDFKVRLFLVLLGAALVLPITTAFVYFLPLFGIYKPYLSSIGLIFASILWAIAILHYDAFEIKAEVLEGREVLLLNRAASFGFLKLLEKLDPMRFVQKSAHEKEEITKQILIQDYNLASRTGELSVEKRARILSKKFGKYFK</sequence>
<accession>A0A8B3CPB0</accession>
<dbReference type="Pfam" id="PF16927">
    <property type="entry name" value="HisKA_7TM"/>
    <property type="match status" value="1"/>
</dbReference>
<organism evidence="3 4">
    <name type="scientific">Leptospira stimsonii</name>
    <dbReference type="NCBI Taxonomy" id="2202203"/>
    <lineage>
        <taxon>Bacteria</taxon>
        <taxon>Pseudomonadati</taxon>
        <taxon>Spirochaetota</taxon>
        <taxon>Spirochaetia</taxon>
        <taxon>Leptospirales</taxon>
        <taxon>Leptospiraceae</taxon>
        <taxon>Leptospira</taxon>
    </lineage>
</organism>
<dbReference type="InterPro" id="IPR031621">
    <property type="entry name" value="HisKA_7TM"/>
</dbReference>
<keyword evidence="1" id="KW-0812">Transmembrane</keyword>
<gene>
    <name evidence="3" type="ORF">DLM78_15085</name>
</gene>
<protein>
    <recommendedName>
        <fullName evidence="2">Histidine kinase N-terminal 7TM region domain-containing protein</fullName>
    </recommendedName>
</protein>
<feature type="transmembrane region" description="Helical" evidence="1">
    <location>
        <begin position="196"/>
        <end position="216"/>
    </location>
</feature>
<reference evidence="4" key="1">
    <citation type="submission" date="2018-05" db="EMBL/GenBank/DDBJ databases">
        <title>Leptospira yasudae sp. nov. and Leptospira stimsonii sp. nov., two pathogenic species of the genus Leptospira isolated from environmental sources.</title>
        <authorList>
            <person name="Casanovas-Massana A."/>
            <person name="Hamond C."/>
            <person name="Santos L.A."/>
            <person name="Hacker K.P."/>
            <person name="Balassiano I."/>
            <person name="Medeiros M.A."/>
            <person name="Reis M.G."/>
            <person name="Ko A.I."/>
            <person name="Wunder E.A."/>
        </authorList>
    </citation>
    <scope>NUCLEOTIDE SEQUENCE [LARGE SCALE GENOMIC DNA]</scope>
    <source>
        <strain evidence="4">AMB6-RJ</strain>
    </source>
</reference>
<feature type="transmembrane region" description="Helical" evidence="1">
    <location>
        <begin position="168"/>
        <end position="190"/>
    </location>
</feature>
<keyword evidence="1" id="KW-1133">Transmembrane helix</keyword>
<evidence type="ECO:0000313" key="3">
    <source>
        <dbReference type="EMBL" id="RHX85416.1"/>
    </source>
</evidence>
<dbReference type="Proteomes" id="UP000266669">
    <property type="component" value="Unassembled WGS sequence"/>
</dbReference>
<dbReference type="AlphaFoldDB" id="A0A8B3CPB0"/>
<feature type="transmembrane region" description="Helical" evidence="1">
    <location>
        <begin position="94"/>
        <end position="116"/>
    </location>
</feature>
<feature type="transmembrane region" description="Helical" evidence="1">
    <location>
        <begin position="61"/>
        <end position="82"/>
    </location>
</feature>
<dbReference type="RefSeq" id="WP_118982667.1">
    <property type="nucleotide sequence ID" value="NZ_QHCS01000003.1"/>
</dbReference>